<evidence type="ECO:0000313" key="10">
    <source>
        <dbReference type="Proteomes" id="UP000231655"/>
    </source>
</evidence>
<dbReference type="GO" id="GO:0006355">
    <property type="term" value="P:regulation of DNA-templated transcription"/>
    <property type="evidence" value="ECO:0007669"/>
    <property type="project" value="InterPro"/>
</dbReference>
<evidence type="ECO:0000313" key="9">
    <source>
        <dbReference type="EMBL" id="SNY59511.1"/>
    </source>
</evidence>
<evidence type="ECO:0000256" key="3">
    <source>
        <dbReference type="ARBA" id="ARBA00023125"/>
    </source>
</evidence>
<dbReference type="GO" id="GO:0000160">
    <property type="term" value="P:phosphorelay signal transduction system"/>
    <property type="evidence" value="ECO:0007669"/>
    <property type="project" value="InterPro"/>
</dbReference>
<dbReference type="InterPro" id="IPR039420">
    <property type="entry name" value="WalR-like"/>
</dbReference>
<dbReference type="PROSITE" id="PS50043">
    <property type="entry name" value="HTH_LUXR_2"/>
    <property type="match status" value="1"/>
</dbReference>
<dbReference type="EMBL" id="OBEA01000009">
    <property type="protein sequence ID" value="SNY59511.1"/>
    <property type="molecule type" value="Genomic_DNA"/>
</dbReference>
<keyword evidence="2" id="KW-0805">Transcription regulation</keyword>
<dbReference type="Pfam" id="PF00072">
    <property type="entry name" value="Response_reg"/>
    <property type="match status" value="1"/>
</dbReference>
<evidence type="ECO:0000259" key="7">
    <source>
        <dbReference type="PROSITE" id="PS50110"/>
    </source>
</evidence>
<dbReference type="Proteomes" id="UP000231655">
    <property type="component" value="Unassembled WGS sequence"/>
</dbReference>
<dbReference type="GO" id="GO:0003677">
    <property type="term" value="F:DNA binding"/>
    <property type="evidence" value="ECO:0007669"/>
    <property type="project" value="UniProtKB-KW"/>
</dbReference>
<evidence type="ECO:0000256" key="5">
    <source>
        <dbReference type="PROSITE-ProRule" id="PRU00169"/>
    </source>
</evidence>
<evidence type="ECO:0000313" key="11">
    <source>
        <dbReference type="Proteomes" id="UP000231702"/>
    </source>
</evidence>
<dbReference type="AlphaFoldDB" id="A0A285JK91"/>
<dbReference type="CDD" id="cd06170">
    <property type="entry name" value="LuxR_C_like"/>
    <property type="match status" value="1"/>
</dbReference>
<keyword evidence="11" id="KW-1185">Reference proteome</keyword>
<reference evidence="9 10" key="1">
    <citation type="submission" date="2017-09" db="EMBL/GenBank/DDBJ databases">
        <authorList>
            <person name="Ehlers B."/>
            <person name="Leendertz F.H."/>
        </authorList>
    </citation>
    <scope>NUCLEOTIDE SEQUENCE [LARGE SCALE GENOMIC DNA]</scope>
    <source>
        <strain evidence="9 10">CGMCC 1.12662</strain>
    </source>
</reference>
<keyword evidence="3 8" id="KW-0238">DNA-binding</keyword>
<dbReference type="InterPro" id="IPR001789">
    <property type="entry name" value="Sig_transdc_resp-reg_receiver"/>
</dbReference>
<proteinExistence type="predicted"/>
<accession>A0A285JK91</accession>
<name>A0A285JK91_9RHOB</name>
<dbReference type="CDD" id="cd17535">
    <property type="entry name" value="REC_NarL-like"/>
    <property type="match status" value="1"/>
</dbReference>
<dbReference type="Pfam" id="PF00196">
    <property type="entry name" value="GerE"/>
    <property type="match status" value="1"/>
</dbReference>
<organism evidence="9 10">
    <name type="scientific">Pseudooceanicola antarcticus</name>
    <dbReference type="NCBI Taxonomy" id="1247613"/>
    <lineage>
        <taxon>Bacteria</taxon>
        <taxon>Pseudomonadati</taxon>
        <taxon>Pseudomonadota</taxon>
        <taxon>Alphaproteobacteria</taxon>
        <taxon>Rhodobacterales</taxon>
        <taxon>Paracoccaceae</taxon>
        <taxon>Pseudooceanicola</taxon>
    </lineage>
</organism>
<dbReference type="SUPFAM" id="SSF46894">
    <property type="entry name" value="C-terminal effector domain of the bipartite response regulators"/>
    <property type="match status" value="1"/>
</dbReference>
<dbReference type="SMART" id="SM00448">
    <property type="entry name" value="REC"/>
    <property type="match status" value="1"/>
</dbReference>
<dbReference type="Gene3D" id="3.40.50.2300">
    <property type="match status" value="1"/>
</dbReference>
<gene>
    <name evidence="8" type="ORF">CVM39_17975</name>
    <name evidence="9" type="ORF">SAMN06297129_3778</name>
</gene>
<evidence type="ECO:0000256" key="1">
    <source>
        <dbReference type="ARBA" id="ARBA00022553"/>
    </source>
</evidence>
<protein>
    <submittedName>
        <fullName evidence="8">DNA-binding response regulator</fullName>
    </submittedName>
    <submittedName>
        <fullName evidence="9">Two component transcriptional regulator, LuxR family</fullName>
    </submittedName>
</protein>
<dbReference type="PANTHER" id="PTHR43214">
    <property type="entry name" value="TWO-COMPONENT RESPONSE REGULATOR"/>
    <property type="match status" value="1"/>
</dbReference>
<reference evidence="8 11" key="2">
    <citation type="journal article" date="2018" name="Int. J. Syst. Evol. Microbiol.">
        <title>Pseudooceanicola lipolyticus sp. nov., a marine alphaproteobacterium, reclassification of Oceanicola flagellatus as Pseudooceanicola flagellatus comb. nov. and emended description of the genus Pseudooceanicola.</title>
        <authorList>
            <person name="Huang M.-M."/>
            <person name="Guo L.-L."/>
            <person name="Wu Y.-H."/>
            <person name="Lai Q.-L."/>
            <person name="Shao Z.-Z."/>
            <person name="Wang C.-S."/>
            <person name="Wu M."/>
            <person name="Xu X.-W."/>
        </authorList>
    </citation>
    <scope>NUCLEOTIDE SEQUENCE [LARGE SCALE GENOMIC DNA]</scope>
    <source>
        <strain evidence="8 11">Ar-45</strain>
    </source>
</reference>
<dbReference type="PANTHER" id="PTHR43214:SF41">
    <property type="entry name" value="NITRATE_NITRITE RESPONSE REGULATOR PROTEIN NARP"/>
    <property type="match status" value="1"/>
</dbReference>
<keyword evidence="1 5" id="KW-0597">Phosphoprotein</keyword>
<feature type="domain" description="HTH luxR-type" evidence="6">
    <location>
        <begin position="142"/>
        <end position="207"/>
    </location>
</feature>
<dbReference type="PRINTS" id="PR00038">
    <property type="entry name" value="HTHLUXR"/>
</dbReference>
<dbReference type="InterPro" id="IPR011006">
    <property type="entry name" value="CheY-like_superfamily"/>
</dbReference>
<dbReference type="SMART" id="SM00421">
    <property type="entry name" value="HTH_LUXR"/>
    <property type="match status" value="1"/>
</dbReference>
<dbReference type="InterPro" id="IPR016032">
    <property type="entry name" value="Sig_transdc_resp-reg_C-effctor"/>
</dbReference>
<dbReference type="EMBL" id="PGTD01000022">
    <property type="protein sequence ID" value="PJE26432.1"/>
    <property type="molecule type" value="Genomic_DNA"/>
</dbReference>
<dbReference type="PROSITE" id="PS50110">
    <property type="entry name" value="RESPONSE_REGULATORY"/>
    <property type="match status" value="1"/>
</dbReference>
<dbReference type="SUPFAM" id="SSF52172">
    <property type="entry name" value="CheY-like"/>
    <property type="match status" value="1"/>
</dbReference>
<dbReference type="RefSeq" id="WP_097147458.1">
    <property type="nucleotide sequence ID" value="NZ_OBEA01000009.1"/>
</dbReference>
<dbReference type="OrthoDB" id="5292887at2"/>
<evidence type="ECO:0000256" key="2">
    <source>
        <dbReference type="ARBA" id="ARBA00023015"/>
    </source>
</evidence>
<evidence type="ECO:0000259" key="6">
    <source>
        <dbReference type="PROSITE" id="PS50043"/>
    </source>
</evidence>
<evidence type="ECO:0000256" key="4">
    <source>
        <dbReference type="ARBA" id="ARBA00023163"/>
    </source>
</evidence>
<feature type="modified residue" description="4-aspartylphosphate" evidence="5">
    <location>
        <position position="54"/>
    </location>
</feature>
<keyword evidence="4" id="KW-0804">Transcription</keyword>
<dbReference type="InterPro" id="IPR058245">
    <property type="entry name" value="NreC/VraR/RcsB-like_REC"/>
</dbReference>
<sequence>MQRALVLEDVPETRSWLAQIARDAFPGTEVSEAATLRSGREALRRGPVDLALIDLGLPDGSGLELLTEILQDYPEATCVIATTSADDANVVAALAAGAQGYLLKDHPAELLASQLRQISHGIPALSPVIARRIMSHFRNTGPVDSAARLTPRESDVLALIARGLRNAEVAQNLDIAETTVAGYIKTIYRKLGISSRAEAAWHATRMGLAPQRD</sequence>
<feature type="domain" description="Response regulatory" evidence="7">
    <location>
        <begin position="3"/>
        <end position="119"/>
    </location>
</feature>
<dbReference type="InterPro" id="IPR000792">
    <property type="entry name" value="Tscrpt_reg_LuxR_C"/>
</dbReference>
<dbReference type="Proteomes" id="UP000231702">
    <property type="component" value="Unassembled WGS sequence"/>
</dbReference>
<evidence type="ECO:0000313" key="8">
    <source>
        <dbReference type="EMBL" id="PJE26432.1"/>
    </source>
</evidence>